<proteinExistence type="predicted"/>
<gene>
    <name evidence="1" type="ORF">DZC75_07790</name>
</gene>
<organism evidence="1 2">
    <name type="scientific">Pseudomonas parafulva</name>
    <dbReference type="NCBI Taxonomy" id="157782"/>
    <lineage>
        <taxon>Bacteria</taxon>
        <taxon>Pseudomonadati</taxon>
        <taxon>Pseudomonadota</taxon>
        <taxon>Gammaproteobacteria</taxon>
        <taxon>Pseudomonadales</taxon>
        <taxon>Pseudomonadaceae</taxon>
        <taxon>Pseudomonas</taxon>
    </lineage>
</organism>
<reference evidence="1 2" key="1">
    <citation type="submission" date="2018-08" db="EMBL/GenBank/DDBJ databases">
        <authorList>
            <person name="Lee Y."/>
            <person name="Kakembo D."/>
        </authorList>
    </citation>
    <scope>NUCLEOTIDE SEQUENCE [LARGE SCALE GENOMIC DNA]</scope>
    <source>
        <strain evidence="1 2">JBCS1880</strain>
    </source>
</reference>
<dbReference type="RefSeq" id="WP_116887934.1">
    <property type="nucleotide sequence ID" value="NZ_CP031641.1"/>
</dbReference>
<sequence>MKPIVLIGHKHDCPLHGEGEVISGTSSLTVKGRAAALVGDRISCGAIIQTGASSFHVGGKAVARQGDCTDHGGVLIEGDSDWQIA</sequence>
<evidence type="ECO:0000313" key="2">
    <source>
        <dbReference type="Proteomes" id="UP000258127"/>
    </source>
</evidence>
<accession>A0AAI8KAE6</accession>
<dbReference type="InterPro" id="IPR008727">
    <property type="entry name" value="PAAR_motif"/>
</dbReference>
<dbReference type="AlphaFoldDB" id="A0AAI8KAE6"/>
<evidence type="ECO:0000313" key="1">
    <source>
        <dbReference type="EMBL" id="AXO87909.1"/>
    </source>
</evidence>
<dbReference type="Proteomes" id="UP000258127">
    <property type="component" value="Chromosome"/>
</dbReference>
<keyword evidence="2" id="KW-1185">Reference proteome</keyword>
<name>A0AAI8KAE6_9PSED</name>
<dbReference type="EMBL" id="CP031641">
    <property type="protein sequence ID" value="AXO87909.1"/>
    <property type="molecule type" value="Genomic_DNA"/>
</dbReference>
<dbReference type="CDD" id="cd14743">
    <property type="entry name" value="PAAR_CT_1"/>
    <property type="match status" value="1"/>
</dbReference>
<evidence type="ECO:0008006" key="3">
    <source>
        <dbReference type="Google" id="ProtNLM"/>
    </source>
</evidence>
<dbReference type="Pfam" id="PF05488">
    <property type="entry name" value="PAAR_motif"/>
    <property type="match status" value="1"/>
</dbReference>
<dbReference type="Gene3D" id="2.60.200.60">
    <property type="match status" value="2"/>
</dbReference>
<protein>
    <recommendedName>
        <fullName evidence="3">PAAR repeat-containing protein</fullName>
    </recommendedName>
</protein>